<keyword evidence="7" id="KW-0472">Membrane</keyword>
<evidence type="ECO:0008006" key="12">
    <source>
        <dbReference type="Google" id="ProtNLM"/>
    </source>
</evidence>
<organism evidence="10 11">
    <name type="scientific">Limosa lapponica baueri</name>
    <dbReference type="NCBI Taxonomy" id="1758121"/>
    <lineage>
        <taxon>Eukaryota</taxon>
        <taxon>Metazoa</taxon>
        <taxon>Chordata</taxon>
        <taxon>Craniata</taxon>
        <taxon>Vertebrata</taxon>
        <taxon>Euteleostomi</taxon>
        <taxon>Archelosauria</taxon>
        <taxon>Archosauria</taxon>
        <taxon>Dinosauria</taxon>
        <taxon>Saurischia</taxon>
        <taxon>Theropoda</taxon>
        <taxon>Coelurosauria</taxon>
        <taxon>Aves</taxon>
        <taxon>Neognathae</taxon>
        <taxon>Neoaves</taxon>
        <taxon>Charadriiformes</taxon>
        <taxon>Scolopacidae</taxon>
        <taxon>Limosa</taxon>
    </lineage>
</organism>
<keyword evidence="1 5" id="KW-0245">EGF-like domain</keyword>
<dbReference type="PROSITE" id="PS00022">
    <property type="entry name" value="EGF_1"/>
    <property type="match status" value="4"/>
</dbReference>
<dbReference type="Pfam" id="PF23106">
    <property type="entry name" value="EGF_Teneurin"/>
    <property type="match status" value="1"/>
</dbReference>
<feature type="transmembrane region" description="Helical" evidence="7">
    <location>
        <begin position="532"/>
        <end position="555"/>
    </location>
</feature>
<dbReference type="OrthoDB" id="409374at2759"/>
<protein>
    <recommendedName>
        <fullName evidence="12">Multiple epidermal growth factor-like domains protein 11</fullName>
    </recommendedName>
</protein>
<dbReference type="Pfam" id="PF00053">
    <property type="entry name" value="EGF_laminin"/>
    <property type="match status" value="3"/>
</dbReference>
<evidence type="ECO:0000256" key="4">
    <source>
        <dbReference type="ARBA" id="ARBA00023157"/>
    </source>
</evidence>
<evidence type="ECO:0000256" key="3">
    <source>
        <dbReference type="ARBA" id="ARBA00022737"/>
    </source>
</evidence>
<dbReference type="SMART" id="SM00181">
    <property type="entry name" value="EGF"/>
    <property type="match status" value="4"/>
</dbReference>
<evidence type="ECO:0000259" key="9">
    <source>
        <dbReference type="PROSITE" id="PS50027"/>
    </source>
</evidence>
<dbReference type="PROSITE" id="PS50027">
    <property type="entry name" value="EGF_LAM_2"/>
    <property type="match status" value="1"/>
</dbReference>
<keyword evidence="11" id="KW-1185">Reference proteome</keyword>
<evidence type="ECO:0000256" key="7">
    <source>
        <dbReference type="SAM" id="Phobius"/>
    </source>
</evidence>
<feature type="domain" description="EGF-like" evidence="8">
    <location>
        <begin position="433"/>
        <end position="463"/>
    </location>
</feature>
<evidence type="ECO:0000256" key="1">
    <source>
        <dbReference type="ARBA" id="ARBA00022536"/>
    </source>
</evidence>
<comment type="caution">
    <text evidence="5">Lacks conserved residue(s) required for the propagation of feature annotation.</text>
</comment>
<dbReference type="CDD" id="cd00055">
    <property type="entry name" value="EGF_Lam"/>
    <property type="match status" value="4"/>
</dbReference>
<dbReference type="GO" id="GO:0007157">
    <property type="term" value="P:heterophilic cell-cell adhesion via plasma membrane cell adhesion molecules"/>
    <property type="evidence" value="ECO:0007669"/>
    <property type="project" value="TreeGrafter"/>
</dbReference>
<dbReference type="InterPro" id="IPR000742">
    <property type="entry name" value="EGF"/>
</dbReference>
<evidence type="ECO:0000256" key="6">
    <source>
        <dbReference type="PROSITE-ProRule" id="PRU00460"/>
    </source>
</evidence>
<keyword evidence="4 5" id="KW-1015">Disulfide bond</keyword>
<feature type="domain" description="Laminin EGF-like" evidence="9">
    <location>
        <begin position="436"/>
        <end position="477"/>
    </location>
</feature>
<keyword evidence="2" id="KW-0732">Signal</keyword>
<evidence type="ECO:0000256" key="2">
    <source>
        <dbReference type="ARBA" id="ARBA00022729"/>
    </source>
</evidence>
<reference evidence="11" key="1">
    <citation type="submission" date="2017-11" db="EMBL/GenBank/DDBJ databases">
        <authorList>
            <person name="Lima N.C."/>
            <person name="Parody-Merino A.M."/>
            <person name="Battley P.F."/>
            <person name="Fidler A.E."/>
            <person name="Prosdocimi F."/>
        </authorList>
    </citation>
    <scope>NUCLEOTIDE SEQUENCE [LARGE SCALE GENOMIC DNA]</scope>
</reference>
<dbReference type="PRINTS" id="PR00011">
    <property type="entry name" value="EGFLAMININ"/>
</dbReference>
<dbReference type="InterPro" id="IPR042635">
    <property type="entry name" value="MEGF10/SREC1/2-like"/>
</dbReference>
<dbReference type="AlphaFoldDB" id="A0A2I0TWM5"/>
<keyword evidence="7" id="KW-0812">Transmembrane</keyword>
<reference evidence="11" key="2">
    <citation type="submission" date="2017-12" db="EMBL/GenBank/DDBJ databases">
        <title>Genome sequence of the Bar-tailed Godwit (Limosa lapponica baueri).</title>
        <authorList>
            <person name="Lima N.C.B."/>
            <person name="Parody-Merino A.M."/>
            <person name="Battley P.F."/>
            <person name="Fidler A.E."/>
            <person name="Prosdocimi F."/>
        </authorList>
    </citation>
    <scope>NUCLEOTIDE SEQUENCE [LARGE SCALE GENOMIC DNA]</scope>
</reference>
<dbReference type="PROSITE" id="PS50026">
    <property type="entry name" value="EGF_3"/>
    <property type="match status" value="2"/>
</dbReference>
<evidence type="ECO:0000259" key="8">
    <source>
        <dbReference type="PROSITE" id="PS50026"/>
    </source>
</evidence>
<feature type="disulfide bond" evidence="5">
    <location>
        <begin position="367"/>
        <end position="376"/>
    </location>
</feature>
<dbReference type="PROSITE" id="PS01186">
    <property type="entry name" value="EGF_2"/>
    <property type="match status" value="1"/>
</dbReference>
<evidence type="ECO:0000313" key="10">
    <source>
        <dbReference type="EMBL" id="PKU38172.1"/>
    </source>
</evidence>
<keyword evidence="3" id="KW-0677">Repeat</keyword>
<dbReference type="FunFam" id="2.170.300.10:FF:000002">
    <property type="entry name" value="Multiple epidermal growth factor-like domains 10"/>
    <property type="match status" value="1"/>
</dbReference>
<dbReference type="PANTHER" id="PTHR24043">
    <property type="entry name" value="SCAVENGER RECEPTOR CLASS F"/>
    <property type="match status" value="1"/>
</dbReference>
<dbReference type="EMBL" id="KZ506833">
    <property type="protein sequence ID" value="PKU38172.1"/>
    <property type="molecule type" value="Genomic_DNA"/>
</dbReference>
<name>A0A2I0TWM5_LIMLA</name>
<evidence type="ECO:0000313" key="11">
    <source>
        <dbReference type="Proteomes" id="UP000233556"/>
    </source>
</evidence>
<evidence type="ECO:0000256" key="5">
    <source>
        <dbReference type="PROSITE-ProRule" id="PRU00076"/>
    </source>
</evidence>
<feature type="domain" description="EGF-like" evidence="8">
    <location>
        <begin position="342"/>
        <end position="377"/>
    </location>
</feature>
<gene>
    <name evidence="10" type="ORF">llap_11523</name>
</gene>
<dbReference type="SMART" id="SM00180">
    <property type="entry name" value="EGF_Lam"/>
    <property type="match status" value="4"/>
</dbReference>
<dbReference type="InterPro" id="IPR002049">
    <property type="entry name" value="LE_dom"/>
</dbReference>
<feature type="disulfide bond" evidence="5">
    <location>
        <begin position="453"/>
        <end position="462"/>
    </location>
</feature>
<dbReference type="Proteomes" id="UP000233556">
    <property type="component" value="Unassembled WGS sequence"/>
</dbReference>
<sequence length="642" mass="68822">MERVCVTLDLKAFIAKKECVQKVYMASNATRDVLAMLPTLSVAIHCLENAAAKLAGLDSTAMRPVPPGTTAKAASSPALARTVRIVTASQGSVCARRDIWFLDLGKSNQASTGFSAVSQGPAEDTCWFDSSWTHSIQGVGTRAQARDVVLNSFGSFCCRKVQVSAVTTLVSAESAWETTAPLPARQGPTEPIAHPFVIAKMMVHVPPWMVCAIAKKDGKEWIALFRVQVAVGVLTVTRRATAQTEQPAGQLMAFVSAHLGGKGTTVTSRVLMEHMVLIAVNVVTVTTQMGVILSPATAAVLRAGQVDKPPLRISSAGDKSYQAFQIKAKRIHCDNICTQGRWGPNCSISCNCENGGSCSPEDGTCDCAPGYRGPLCQRICPSGKYGKNCAEVCQCTENGTCNPIDGSCQCFPGWIGTDCSQSCPAAFYGKNCANVCQCQNGADCDHITGQCTCRTGFTGKQCEQKCSPGTFGYGCKQLCECMNNATCDHVTGTCYCSPGFKGIRCDQAALMMEELNPYTKISPALGSERHSVGAIIGIIILLLIIMVLLALFVWYRRKQKEKGHDMPSVSYTPAMRMTNTDYSLSGPLMGYTITQFTTSAIDLEMDPVDEGKALPLAVTNLPPNEAQFLRSDKSFYTSMCSL</sequence>
<keyword evidence="6" id="KW-0424">Laminin EGF-like domain</keyword>
<keyword evidence="7" id="KW-1133">Transmembrane helix</keyword>
<dbReference type="PANTHER" id="PTHR24043:SF9">
    <property type="entry name" value="MULTIPLE EGF LIKE DOMAINS 11"/>
    <property type="match status" value="1"/>
</dbReference>
<proteinExistence type="predicted"/>
<dbReference type="Gene3D" id="2.170.300.10">
    <property type="entry name" value="Tie2 ligand-binding domain superfamily"/>
    <property type="match status" value="1"/>
</dbReference>
<accession>A0A2I0TWM5</accession>
<dbReference type="GO" id="GO:0005044">
    <property type="term" value="F:scavenger receptor activity"/>
    <property type="evidence" value="ECO:0007669"/>
    <property type="project" value="InterPro"/>
</dbReference>